<gene>
    <name evidence="2" type="ORF">ACFPFU_13740</name>
</gene>
<dbReference type="PANTHER" id="PTHR37489:SF1">
    <property type="entry name" value="DUF3500 DOMAIN-CONTAINING PROTEIN"/>
    <property type="match status" value="1"/>
</dbReference>
<sequence>MKTEPRLLRLAIKCCMWLLLFTPFTAIGQDLSEQASHFLSTLTDDLKKSAAFPFDHSERFNWHFIPRDRKGPTFHDFNEEQKEAAINLMKASLGKQGFEKATAIFELENVLRDIENRPKNDTYRDPLNYHFTIFGQPSSEKEWGWRLEGHHLSLNFSSGRGTIISSTPTFYGSNPAIVPSGIHKGKQVLEQETKLGFELLRSLDKNQLAKAKFSDEAPSDIITGNDREASILEPRGIFYHELTPQQQAVFRKLLDVYLGHYTAEFAHKMMEDIQKNGLEELSFAWAGSQQNQLGHPHYYRIQGPTFIIEYDNVQNNANHVHTVIRDLSNDFATDVLRQHYLHGHAHQ</sequence>
<proteinExistence type="predicted"/>
<comment type="caution">
    <text evidence="2">The sequence shown here is derived from an EMBL/GenBank/DDBJ whole genome shotgun (WGS) entry which is preliminary data.</text>
</comment>
<dbReference type="InterPro" id="IPR021889">
    <property type="entry name" value="DUF3500"/>
</dbReference>
<dbReference type="PANTHER" id="PTHR37489">
    <property type="entry name" value="DUF3500 DOMAIN-CONTAINING PROTEIN"/>
    <property type="match status" value="1"/>
</dbReference>
<keyword evidence="1" id="KW-0732">Signal</keyword>
<evidence type="ECO:0000313" key="2">
    <source>
        <dbReference type="EMBL" id="MFC4872753.1"/>
    </source>
</evidence>
<evidence type="ECO:0000256" key="1">
    <source>
        <dbReference type="SAM" id="SignalP"/>
    </source>
</evidence>
<dbReference type="Pfam" id="PF12006">
    <property type="entry name" value="DUF3500"/>
    <property type="match status" value="1"/>
</dbReference>
<dbReference type="EMBL" id="JBHSJJ010000007">
    <property type="protein sequence ID" value="MFC4872753.1"/>
    <property type="molecule type" value="Genomic_DNA"/>
</dbReference>
<feature type="chain" id="PRO_5046713602" evidence="1">
    <location>
        <begin position="29"/>
        <end position="347"/>
    </location>
</feature>
<organism evidence="2 3">
    <name type="scientific">Negadavirga shengliensis</name>
    <dbReference type="NCBI Taxonomy" id="1389218"/>
    <lineage>
        <taxon>Bacteria</taxon>
        <taxon>Pseudomonadati</taxon>
        <taxon>Bacteroidota</taxon>
        <taxon>Cytophagia</taxon>
        <taxon>Cytophagales</taxon>
        <taxon>Cyclobacteriaceae</taxon>
        <taxon>Negadavirga</taxon>
    </lineage>
</organism>
<reference evidence="3" key="1">
    <citation type="journal article" date="2019" name="Int. J. Syst. Evol. Microbiol.">
        <title>The Global Catalogue of Microorganisms (GCM) 10K type strain sequencing project: providing services to taxonomists for standard genome sequencing and annotation.</title>
        <authorList>
            <consortium name="The Broad Institute Genomics Platform"/>
            <consortium name="The Broad Institute Genome Sequencing Center for Infectious Disease"/>
            <person name="Wu L."/>
            <person name="Ma J."/>
        </authorList>
    </citation>
    <scope>NUCLEOTIDE SEQUENCE [LARGE SCALE GENOMIC DNA]</scope>
    <source>
        <strain evidence="3">CGMCC 4.7466</strain>
    </source>
</reference>
<keyword evidence="3" id="KW-1185">Reference proteome</keyword>
<name>A0ABV9T2S1_9BACT</name>
<dbReference type="Proteomes" id="UP001595818">
    <property type="component" value="Unassembled WGS sequence"/>
</dbReference>
<protein>
    <submittedName>
        <fullName evidence="2">DUF3500 domain-containing protein</fullName>
    </submittedName>
</protein>
<evidence type="ECO:0000313" key="3">
    <source>
        <dbReference type="Proteomes" id="UP001595818"/>
    </source>
</evidence>
<accession>A0ABV9T2S1</accession>
<feature type="signal peptide" evidence="1">
    <location>
        <begin position="1"/>
        <end position="28"/>
    </location>
</feature>